<dbReference type="InterPro" id="IPR008921">
    <property type="entry name" value="DNA_pol3_clamp-load_cplx_C"/>
</dbReference>
<name>A0A0N1IEL1_PAPMA</name>
<dbReference type="GO" id="GO:0003689">
    <property type="term" value="F:DNA clamp loader activity"/>
    <property type="evidence" value="ECO:0007669"/>
    <property type="project" value="InterPro"/>
</dbReference>
<dbReference type="Gene3D" id="1.20.272.10">
    <property type="match status" value="1"/>
</dbReference>
<keyword evidence="1" id="KW-0235">DNA replication</keyword>
<comment type="caution">
    <text evidence="3">The sequence shown here is derived from an EMBL/GenBank/DDBJ whole genome shotgun (WGS) entry which is preliminary data.</text>
</comment>
<protein>
    <submittedName>
        <fullName evidence="3">Replication factor C subunit 1</fullName>
    </submittedName>
</protein>
<dbReference type="InParanoid" id="A0A0N1IEL1"/>
<organism evidence="3 4">
    <name type="scientific">Papilio machaon</name>
    <name type="common">Old World swallowtail butterfly</name>
    <dbReference type="NCBI Taxonomy" id="76193"/>
    <lineage>
        <taxon>Eukaryota</taxon>
        <taxon>Metazoa</taxon>
        <taxon>Ecdysozoa</taxon>
        <taxon>Arthropoda</taxon>
        <taxon>Hexapoda</taxon>
        <taxon>Insecta</taxon>
        <taxon>Pterygota</taxon>
        <taxon>Neoptera</taxon>
        <taxon>Endopterygota</taxon>
        <taxon>Lepidoptera</taxon>
        <taxon>Glossata</taxon>
        <taxon>Ditrysia</taxon>
        <taxon>Papilionoidea</taxon>
        <taxon>Papilionidae</taxon>
        <taxon>Papilioninae</taxon>
        <taxon>Papilio</taxon>
    </lineage>
</organism>
<dbReference type="AlphaFoldDB" id="A0A0N1IEL1"/>
<evidence type="ECO:0000313" key="4">
    <source>
        <dbReference type="Proteomes" id="UP000053240"/>
    </source>
</evidence>
<feature type="domain" description="DNA replication factor RFC1 C-terminal" evidence="2">
    <location>
        <begin position="6"/>
        <end position="149"/>
    </location>
</feature>
<dbReference type="GO" id="GO:0006260">
    <property type="term" value="P:DNA replication"/>
    <property type="evidence" value="ECO:0007669"/>
    <property type="project" value="UniProtKB-KW"/>
</dbReference>
<dbReference type="GO" id="GO:0005524">
    <property type="term" value="F:ATP binding"/>
    <property type="evidence" value="ECO:0007669"/>
    <property type="project" value="InterPro"/>
</dbReference>
<dbReference type="Proteomes" id="UP000053240">
    <property type="component" value="Unassembled WGS sequence"/>
</dbReference>
<evidence type="ECO:0000259" key="2">
    <source>
        <dbReference type="Pfam" id="PF08519"/>
    </source>
</evidence>
<dbReference type="SUPFAM" id="SSF48019">
    <property type="entry name" value="post-AAA+ oligomerization domain-like"/>
    <property type="match status" value="1"/>
</dbReference>
<gene>
    <name evidence="3" type="ORF">RR48_00334</name>
</gene>
<proteinExistence type="predicted"/>
<accession>A0A0N1IEL1</accession>
<evidence type="ECO:0000313" key="3">
    <source>
        <dbReference type="EMBL" id="KPJ21463.1"/>
    </source>
</evidence>
<dbReference type="Pfam" id="PF08519">
    <property type="entry name" value="RFC1"/>
    <property type="match status" value="1"/>
</dbReference>
<dbReference type="PANTHER" id="PTHR23389:SF6">
    <property type="entry name" value="REPLICATION FACTOR C SUBUNIT 1"/>
    <property type="match status" value="1"/>
</dbReference>
<dbReference type="InterPro" id="IPR013725">
    <property type="entry name" value="DNA_replication_fac_RFC1_C"/>
</dbReference>
<keyword evidence="4" id="KW-1185">Reference proteome</keyword>
<evidence type="ECO:0000256" key="1">
    <source>
        <dbReference type="ARBA" id="ARBA00022705"/>
    </source>
</evidence>
<dbReference type="GO" id="GO:0005634">
    <property type="term" value="C:nucleus"/>
    <property type="evidence" value="ECO:0007669"/>
    <property type="project" value="TreeGrafter"/>
</dbReference>
<dbReference type="EMBL" id="LADJ01048221">
    <property type="protein sequence ID" value="KPJ21463.1"/>
    <property type="molecule type" value="Genomic_DNA"/>
</dbReference>
<dbReference type="GO" id="GO:0005663">
    <property type="term" value="C:DNA replication factor C complex"/>
    <property type="evidence" value="ECO:0007669"/>
    <property type="project" value="InterPro"/>
</dbReference>
<dbReference type="GO" id="GO:0003677">
    <property type="term" value="F:DNA binding"/>
    <property type="evidence" value="ECO:0007669"/>
    <property type="project" value="InterPro"/>
</dbReference>
<reference evidence="3 4" key="1">
    <citation type="journal article" date="2015" name="Nat. Commun.">
        <title>Outbred genome sequencing and CRISPR/Cas9 gene editing in butterflies.</title>
        <authorList>
            <person name="Li X."/>
            <person name="Fan D."/>
            <person name="Zhang W."/>
            <person name="Liu G."/>
            <person name="Zhang L."/>
            <person name="Zhao L."/>
            <person name="Fang X."/>
            <person name="Chen L."/>
            <person name="Dong Y."/>
            <person name="Chen Y."/>
            <person name="Ding Y."/>
            <person name="Zhao R."/>
            <person name="Feng M."/>
            <person name="Zhu Y."/>
            <person name="Feng Y."/>
            <person name="Jiang X."/>
            <person name="Zhu D."/>
            <person name="Xiang H."/>
            <person name="Feng X."/>
            <person name="Li S."/>
            <person name="Wang J."/>
            <person name="Zhang G."/>
            <person name="Kronforst M.R."/>
            <person name="Wang W."/>
        </authorList>
    </citation>
    <scope>NUCLEOTIDE SEQUENCE [LARGE SCALE GENOMIC DNA]</scope>
    <source>
        <strain evidence="3">Ya'a_city_454_Pm</strain>
        <tissue evidence="3">Whole body</tissue>
    </source>
</reference>
<dbReference type="PANTHER" id="PTHR23389">
    <property type="entry name" value="CHROMOSOME TRANSMISSION FIDELITY FACTOR 18"/>
    <property type="match status" value="1"/>
</dbReference>
<dbReference type="STRING" id="76193.A0A0N1IEL1"/>
<sequence>MASDSISLGDLVDARIRGSQAWNLLPIQAMYSSVIPGQAMAGHVAGQIQFPGWLGKNSRAGKLQRLGQEIHAHTRLSTSGSKSSIFLDYAMHLRDAVVHPLLTHKADGIQQSLDILESYHLLREDLDSLLELSLWPGQRNPMILIDSKVSGHNFISSILILLML</sequence>